<evidence type="ECO:0000256" key="2">
    <source>
        <dbReference type="ARBA" id="ARBA00022527"/>
    </source>
</evidence>
<comment type="catalytic activity">
    <reaction evidence="8">
        <text>L-seryl-[protein] + ATP = O-phospho-L-seryl-[protein] + ADP + H(+)</text>
        <dbReference type="Rhea" id="RHEA:17989"/>
        <dbReference type="Rhea" id="RHEA-COMP:9863"/>
        <dbReference type="Rhea" id="RHEA-COMP:11604"/>
        <dbReference type="ChEBI" id="CHEBI:15378"/>
        <dbReference type="ChEBI" id="CHEBI:29999"/>
        <dbReference type="ChEBI" id="CHEBI:30616"/>
        <dbReference type="ChEBI" id="CHEBI:83421"/>
        <dbReference type="ChEBI" id="CHEBI:456216"/>
        <dbReference type="EC" id="2.7.11.1"/>
    </reaction>
</comment>
<dbReference type="Gene3D" id="3.30.200.20">
    <property type="entry name" value="Phosphorylase Kinase, domain 1"/>
    <property type="match status" value="1"/>
</dbReference>
<dbReference type="OrthoDB" id="6513151at2759"/>
<feature type="binding site" evidence="9">
    <location>
        <position position="421"/>
    </location>
    <ligand>
        <name>ATP</name>
        <dbReference type="ChEBI" id="CHEBI:30616"/>
    </ligand>
</feature>
<feature type="compositionally biased region" description="Basic and acidic residues" evidence="10">
    <location>
        <begin position="627"/>
        <end position="648"/>
    </location>
</feature>
<evidence type="ECO:0000313" key="13">
    <source>
        <dbReference type="Proteomes" id="UP000029964"/>
    </source>
</evidence>
<dbReference type="HOGENOM" id="CLU_000288_82_1_1"/>
<dbReference type="EMBL" id="JPKY01000063">
    <property type="protein sequence ID" value="KFH43713.1"/>
    <property type="molecule type" value="Genomic_DNA"/>
</dbReference>
<dbReference type="GO" id="GO:0005524">
    <property type="term" value="F:ATP binding"/>
    <property type="evidence" value="ECO:0007669"/>
    <property type="project" value="UniProtKB-UniRule"/>
</dbReference>
<dbReference type="EC" id="2.7.11.1" evidence="1"/>
<dbReference type="SMART" id="SM00220">
    <property type="entry name" value="S_TKc"/>
    <property type="match status" value="1"/>
</dbReference>
<evidence type="ECO:0000259" key="11">
    <source>
        <dbReference type="PROSITE" id="PS50011"/>
    </source>
</evidence>
<evidence type="ECO:0000256" key="10">
    <source>
        <dbReference type="SAM" id="MobiDB-lite"/>
    </source>
</evidence>
<feature type="compositionally biased region" description="Basic and acidic residues" evidence="10">
    <location>
        <begin position="179"/>
        <end position="190"/>
    </location>
</feature>
<dbReference type="InterPro" id="IPR000719">
    <property type="entry name" value="Prot_kinase_dom"/>
</dbReference>
<dbReference type="PANTHER" id="PTHR24343">
    <property type="entry name" value="SERINE/THREONINE KINASE"/>
    <property type="match status" value="1"/>
</dbReference>
<evidence type="ECO:0000256" key="8">
    <source>
        <dbReference type="ARBA" id="ARBA00048679"/>
    </source>
</evidence>
<feature type="region of interest" description="Disordered" evidence="10">
    <location>
        <begin position="616"/>
        <end position="686"/>
    </location>
</feature>
<keyword evidence="4 9" id="KW-0547">Nucleotide-binding</keyword>
<dbReference type="PROSITE" id="PS50011">
    <property type="entry name" value="PROTEIN_KINASE_DOM"/>
    <property type="match status" value="1"/>
</dbReference>
<dbReference type="PANTHER" id="PTHR24343:SF137">
    <property type="entry name" value="SERINE_THREONINE-PROTEIN KINASE HRK1"/>
    <property type="match status" value="1"/>
</dbReference>
<dbReference type="Gene3D" id="1.10.510.10">
    <property type="entry name" value="Transferase(Phosphotransferase) domain 1"/>
    <property type="match status" value="1"/>
</dbReference>
<feature type="compositionally biased region" description="Basic and acidic residues" evidence="10">
    <location>
        <begin position="154"/>
        <end position="165"/>
    </location>
</feature>
<feature type="compositionally biased region" description="Polar residues" evidence="10">
    <location>
        <begin position="166"/>
        <end position="178"/>
    </location>
</feature>
<dbReference type="FunFam" id="1.10.510.10:FF:000595">
    <property type="entry name" value="Protein kinase, putative (AFU_orthologue AFUA_5G11840)"/>
    <property type="match status" value="1"/>
</dbReference>
<dbReference type="Proteomes" id="UP000029964">
    <property type="component" value="Unassembled WGS sequence"/>
</dbReference>
<dbReference type="GO" id="GO:0006808">
    <property type="term" value="P:regulation of nitrogen utilization"/>
    <property type="evidence" value="ECO:0007669"/>
    <property type="project" value="EnsemblFungi"/>
</dbReference>
<feature type="compositionally biased region" description="Basic residues" evidence="10">
    <location>
        <begin position="649"/>
        <end position="658"/>
    </location>
</feature>
<dbReference type="InterPro" id="IPR011009">
    <property type="entry name" value="Kinase-like_dom_sf"/>
</dbReference>
<dbReference type="PROSITE" id="PS00107">
    <property type="entry name" value="PROTEIN_KINASE_ATP"/>
    <property type="match status" value="1"/>
</dbReference>
<dbReference type="GO" id="GO:0004674">
    <property type="term" value="F:protein serine/threonine kinase activity"/>
    <property type="evidence" value="ECO:0007669"/>
    <property type="project" value="UniProtKB-KW"/>
</dbReference>
<evidence type="ECO:0000256" key="4">
    <source>
        <dbReference type="ARBA" id="ARBA00022741"/>
    </source>
</evidence>
<name>A0A086T2Y1_HAPC1</name>
<dbReference type="InterPro" id="IPR008271">
    <property type="entry name" value="Ser/Thr_kinase_AS"/>
</dbReference>
<feature type="region of interest" description="Disordered" evidence="10">
    <location>
        <begin position="1"/>
        <end position="63"/>
    </location>
</feature>
<dbReference type="SUPFAM" id="SSF56112">
    <property type="entry name" value="Protein kinase-like (PK-like)"/>
    <property type="match status" value="1"/>
</dbReference>
<dbReference type="AlphaFoldDB" id="A0A086T2Y1"/>
<dbReference type="Pfam" id="PF00069">
    <property type="entry name" value="Pkinase"/>
    <property type="match status" value="1"/>
</dbReference>
<dbReference type="STRING" id="857340.A0A086T2Y1"/>
<dbReference type="PROSITE" id="PS00108">
    <property type="entry name" value="PROTEIN_KINASE_ST"/>
    <property type="match status" value="1"/>
</dbReference>
<gene>
    <name evidence="12" type="ORF">ACRE_055400</name>
</gene>
<protein>
    <recommendedName>
        <fullName evidence="1">non-specific serine/threonine protein kinase</fullName>
        <ecNumber evidence="1">2.7.11.1</ecNumber>
    </recommendedName>
</protein>
<keyword evidence="13" id="KW-1185">Reference proteome</keyword>
<feature type="compositionally biased region" description="Polar residues" evidence="10">
    <location>
        <begin position="672"/>
        <end position="681"/>
    </location>
</feature>
<proteinExistence type="predicted"/>
<comment type="catalytic activity">
    <reaction evidence="7">
        <text>L-threonyl-[protein] + ATP = O-phospho-L-threonyl-[protein] + ADP + H(+)</text>
        <dbReference type="Rhea" id="RHEA:46608"/>
        <dbReference type="Rhea" id="RHEA-COMP:11060"/>
        <dbReference type="Rhea" id="RHEA-COMP:11605"/>
        <dbReference type="ChEBI" id="CHEBI:15378"/>
        <dbReference type="ChEBI" id="CHEBI:30013"/>
        <dbReference type="ChEBI" id="CHEBI:30616"/>
        <dbReference type="ChEBI" id="CHEBI:61977"/>
        <dbReference type="ChEBI" id="CHEBI:456216"/>
        <dbReference type="EC" id="2.7.11.1"/>
    </reaction>
</comment>
<keyword evidence="3" id="KW-0808">Transferase</keyword>
<feature type="compositionally biased region" description="Polar residues" evidence="10">
    <location>
        <begin position="362"/>
        <end position="379"/>
    </location>
</feature>
<sequence length="760" mass="83784">MPALTAPEASQDPAEAAGGADDKKPGDGVPSVRFSSAIEEIAPTRSPLSPEADRGSEDVQDFPQVSAEKLKEFSQSLQSRQLQERRMATFQFEAFSLPPSRVPSGEDSPNVSRVPTPNSPAYQRSPHGSPKVSAMASPPLTPSGSDPTGATEKMTTKHSEGRRSNPNDPQAITPQASTSHERAPQYDHRQSLAHRPASSDHVLQRPSSLEERQGDPRSHRRGMLGQGGASMPVSRESSPSRSAASNYYSKPITPGGDANDPYAKGRRPAQQQHSNRHSIDPRFVFSRKKKKRGSPSSSKTSLTEKRGSGIFSRDPSHEMGPSEGATGIGHHQPHGSGGSMSDLKRFFKGGGSSKKRRDDSPASRSGTKTPPTSRSTNQVPFGEDHGLTTKYGKMGRVLGSGAGGAVRLMKRRGDGTVFAVKQFRPRHSYETEREYNKKVTAEFCVGSTLHHGNIIETMDIVREKGNWYEVMEYAPFDLFATVMTGKMTREEIRCCFLQILNGVTYLHSMGLAHRDLKLDNVVISDKGIMKIIDFGSAHVFSYPFETDFVMAKGIVGSDPYLAPEVYKEKEYDAAATDIWSLAIIFCCMTLRRFPWKLPQMTDNSWKLFAAEPTPGHDPVKLVHPSKRPGEHHSHGTERDDGSSKDSHHSQHGQRHHKRGESTATVTAEEASSKNQDQQQGSGEKKEVIRGPWRILRLLPRESRYIIWRMLDINPKTRATMSEILAEPWVADSQMCQQLDDGRIVPAEDHSHVLQPPNPAS</sequence>
<feature type="compositionally biased region" description="Polar residues" evidence="10">
    <location>
        <begin position="107"/>
        <end position="122"/>
    </location>
</feature>
<organism evidence="12 13">
    <name type="scientific">Hapsidospora chrysogenum (strain ATCC 11550 / CBS 779.69 / DSM 880 / IAM 14645 / JCM 23072 / IMI 49137)</name>
    <name type="common">Acremonium chrysogenum</name>
    <dbReference type="NCBI Taxonomy" id="857340"/>
    <lineage>
        <taxon>Eukaryota</taxon>
        <taxon>Fungi</taxon>
        <taxon>Dikarya</taxon>
        <taxon>Ascomycota</taxon>
        <taxon>Pezizomycotina</taxon>
        <taxon>Sordariomycetes</taxon>
        <taxon>Hypocreomycetidae</taxon>
        <taxon>Hypocreales</taxon>
        <taxon>Bionectriaceae</taxon>
        <taxon>Hapsidospora</taxon>
    </lineage>
</organism>
<evidence type="ECO:0000256" key="1">
    <source>
        <dbReference type="ARBA" id="ARBA00012513"/>
    </source>
</evidence>
<keyword evidence="5 12" id="KW-0418">Kinase</keyword>
<feature type="region of interest" description="Disordered" evidence="10">
    <location>
        <begin position="93"/>
        <end position="392"/>
    </location>
</feature>
<evidence type="ECO:0000256" key="9">
    <source>
        <dbReference type="PROSITE-ProRule" id="PRU10141"/>
    </source>
</evidence>
<feature type="compositionally biased region" description="Basic and acidic residues" evidence="10">
    <location>
        <begin position="208"/>
        <end position="217"/>
    </location>
</feature>
<evidence type="ECO:0000256" key="7">
    <source>
        <dbReference type="ARBA" id="ARBA00047899"/>
    </source>
</evidence>
<evidence type="ECO:0000313" key="12">
    <source>
        <dbReference type="EMBL" id="KFH43713.1"/>
    </source>
</evidence>
<comment type="caution">
    <text evidence="12">The sequence shown here is derived from an EMBL/GenBank/DDBJ whole genome shotgun (WGS) entry which is preliminary data.</text>
</comment>
<keyword evidence="2" id="KW-0723">Serine/threonine-protein kinase</keyword>
<reference evidence="13" key="1">
    <citation type="journal article" date="2014" name="Genome Announc.">
        <title>Genome sequence and annotation of Acremonium chrysogenum, producer of the beta-lactam antibiotic cephalosporin C.</title>
        <authorList>
            <person name="Terfehr D."/>
            <person name="Dahlmann T.A."/>
            <person name="Specht T."/>
            <person name="Zadra I."/>
            <person name="Kuernsteiner H."/>
            <person name="Kueck U."/>
        </authorList>
    </citation>
    <scope>NUCLEOTIDE SEQUENCE [LARGE SCALE GENOMIC DNA]</scope>
    <source>
        <strain evidence="13">ATCC 11550 / CBS 779.69 / DSM 880 / IAM 14645 / JCM 23072 / IMI 49137</strain>
    </source>
</reference>
<dbReference type="InterPro" id="IPR017441">
    <property type="entry name" value="Protein_kinase_ATP_BS"/>
</dbReference>
<keyword evidence="6 9" id="KW-0067">ATP-binding</keyword>
<feature type="compositionally biased region" description="Low complexity" evidence="10">
    <location>
        <begin position="230"/>
        <end position="249"/>
    </location>
</feature>
<evidence type="ECO:0000256" key="6">
    <source>
        <dbReference type="ARBA" id="ARBA00022840"/>
    </source>
</evidence>
<dbReference type="GO" id="GO:0005829">
    <property type="term" value="C:cytosol"/>
    <property type="evidence" value="ECO:0007669"/>
    <property type="project" value="TreeGrafter"/>
</dbReference>
<evidence type="ECO:0000256" key="5">
    <source>
        <dbReference type="ARBA" id="ARBA00022777"/>
    </source>
</evidence>
<accession>A0A086T2Y1</accession>
<evidence type="ECO:0000256" key="3">
    <source>
        <dbReference type="ARBA" id="ARBA00022679"/>
    </source>
</evidence>
<feature type="domain" description="Protein kinase" evidence="11">
    <location>
        <begin position="392"/>
        <end position="729"/>
    </location>
</feature>
<dbReference type="GO" id="GO:0000122">
    <property type="term" value="P:negative regulation of transcription by RNA polymerase II"/>
    <property type="evidence" value="ECO:0007669"/>
    <property type="project" value="EnsemblFungi"/>
</dbReference>